<dbReference type="GO" id="GO:0005654">
    <property type="term" value="C:nucleoplasm"/>
    <property type="evidence" value="ECO:0007669"/>
    <property type="project" value="TreeGrafter"/>
</dbReference>
<evidence type="ECO:0000313" key="10">
    <source>
        <dbReference type="Proteomes" id="UP001203852"/>
    </source>
</evidence>
<dbReference type="AlphaFoldDB" id="A0AAN6DPK1"/>
<dbReference type="PANTHER" id="PTHR13383">
    <property type="entry name" value="RIBONUCLEASE H2 SUBUNIT B"/>
    <property type="match status" value="1"/>
</dbReference>
<keyword evidence="3" id="KW-0539">Nucleus</keyword>
<evidence type="ECO:0000259" key="7">
    <source>
        <dbReference type="Pfam" id="PF09468"/>
    </source>
</evidence>
<accession>A0AAN6DPK1</accession>
<dbReference type="Gene3D" id="1.10.20.120">
    <property type="match status" value="1"/>
</dbReference>
<comment type="caution">
    <text evidence="9">The sequence shown here is derived from an EMBL/GenBank/DDBJ whole genome shotgun (WGS) entry which is preliminary data.</text>
</comment>
<evidence type="ECO:0000259" key="8">
    <source>
        <dbReference type="Pfam" id="PF17745"/>
    </source>
</evidence>
<dbReference type="Pfam" id="PF17745">
    <property type="entry name" value="Ydr279_N"/>
    <property type="match status" value="1"/>
</dbReference>
<dbReference type="PANTHER" id="PTHR13383:SF11">
    <property type="entry name" value="RIBONUCLEASE H2 SUBUNIT B"/>
    <property type="match status" value="1"/>
</dbReference>
<dbReference type="Pfam" id="PF09468">
    <property type="entry name" value="RNase_H2-Ydr279"/>
    <property type="match status" value="1"/>
</dbReference>
<proteinExistence type="predicted"/>
<feature type="compositionally biased region" description="Basic and acidic residues" evidence="6">
    <location>
        <begin position="377"/>
        <end position="411"/>
    </location>
</feature>
<dbReference type="CDD" id="cd09270">
    <property type="entry name" value="RNase_H2-B"/>
    <property type="match status" value="1"/>
</dbReference>
<dbReference type="GO" id="GO:0006401">
    <property type="term" value="P:RNA catabolic process"/>
    <property type="evidence" value="ECO:0007669"/>
    <property type="project" value="TreeGrafter"/>
</dbReference>
<evidence type="ECO:0000256" key="5">
    <source>
        <dbReference type="ARBA" id="ARBA00033464"/>
    </source>
</evidence>
<evidence type="ECO:0000256" key="6">
    <source>
        <dbReference type="SAM" id="MobiDB-lite"/>
    </source>
</evidence>
<reference evidence="9" key="1">
    <citation type="journal article" date="2022" name="bioRxiv">
        <title>Deciphering the potential niche of two novel black yeast fungi from a biological soil crust based on their genomes, phenotypes, and melanin regulation.</title>
        <authorList>
            <consortium name="DOE Joint Genome Institute"/>
            <person name="Carr E.C."/>
            <person name="Barton Q."/>
            <person name="Grambo S."/>
            <person name="Sullivan M."/>
            <person name="Renfro C.M."/>
            <person name="Kuo A."/>
            <person name="Pangilinan J."/>
            <person name="Lipzen A."/>
            <person name="Keymanesh K."/>
            <person name="Savage E."/>
            <person name="Barry K."/>
            <person name="Grigoriev I.V."/>
            <person name="Riekhof W.R."/>
            <person name="Harris S.S."/>
        </authorList>
    </citation>
    <scope>NUCLEOTIDE SEQUENCE</scope>
    <source>
        <strain evidence="9">JF 03-4F</strain>
    </source>
</reference>
<gene>
    <name evidence="9" type="ORF">EDD36DRAFT_421592</name>
</gene>
<evidence type="ECO:0000256" key="2">
    <source>
        <dbReference type="ARBA" id="ARBA00019062"/>
    </source>
</evidence>
<organism evidence="9 10">
    <name type="scientific">Exophiala viscosa</name>
    <dbReference type="NCBI Taxonomy" id="2486360"/>
    <lineage>
        <taxon>Eukaryota</taxon>
        <taxon>Fungi</taxon>
        <taxon>Dikarya</taxon>
        <taxon>Ascomycota</taxon>
        <taxon>Pezizomycotina</taxon>
        <taxon>Eurotiomycetes</taxon>
        <taxon>Chaetothyriomycetidae</taxon>
        <taxon>Chaetothyriales</taxon>
        <taxon>Herpotrichiellaceae</taxon>
        <taxon>Exophiala</taxon>
    </lineage>
</organism>
<protein>
    <recommendedName>
        <fullName evidence="2">Ribonuclease H2 subunit B</fullName>
    </recommendedName>
    <alternativeName>
        <fullName evidence="5">Ribonuclease HI subunit B</fullName>
    </alternativeName>
</protein>
<feature type="domain" description="Ribonuclease H2 subunit B wHTH" evidence="7">
    <location>
        <begin position="131"/>
        <end position="331"/>
    </location>
</feature>
<feature type="region of interest" description="Disordered" evidence="6">
    <location>
        <begin position="248"/>
        <end position="272"/>
    </location>
</feature>
<dbReference type="InterPro" id="IPR040456">
    <property type="entry name" value="RNase_H2_suB"/>
</dbReference>
<feature type="region of interest" description="Disordered" evidence="6">
    <location>
        <begin position="1"/>
        <end position="25"/>
    </location>
</feature>
<feature type="region of interest" description="Disordered" evidence="6">
    <location>
        <begin position="377"/>
        <end position="413"/>
    </location>
</feature>
<feature type="compositionally biased region" description="Polar residues" evidence="6">
    <location>
        <begin position="1"/>
        <end position="23"/>
    </location>
</feature>
<feature type="domain" description="Rnh202 triple barrel" evidence="8">
    <location>
        <begin position="36"/>
        <end position="128"/>
    </location>
</feature>
<feature type="compositionally biased region" description="Low complexity" evidence="6">
    <location>
        <begin position="262"/>
        <end position="272"/>
    </location>
</feature>
<dbReference type="InterPro" id="IPR041195">
    <property type="entry name" value="Rnh202_N"/>
</dbReference>
<dbReference type="Proteomes" id="UP001203852">
    <property type="component" value="Unassembled WGS sequence"/>
</dbReference>
<name>A0AAN6DPK1_9EURO</name>
<comment type="subcellular location">
    <subcellularLocation>
        <location evidence="1">Nucleus</location>
    </subcellularLocation>
</comment>
<sequence>MVTTTRSATSSPVKKQSSNTSINDSKKQIEPLTHFIIPRDTSGRARFVLLKHPRDSSIRRFLFSPEKGLYEFTKVSTTSTDPRSLFFDGSEQEKDITGSAVATEQPNETFGPGYISRSAEIFVATAFDVAFLLIPLVLPVKAQSGKMLFQPLDDIFEQHVENDKHLRYILENGRDVVETAMSRFCDTMEAGDEQMYRPNEDQTLRMLLQKVDSAIEKGLPPSMEEKFVARALEAPVLSVKREDTIISTTRSESLAQEENDAASDSFDSQSTSASSAPSAVFSEVSVASSVSTVVSISETVSKELIDLRKQSMILDFILASYLPTSIADRLKARLSAKDSPINLAPLEEHMKSLAALRAEAMASRSIGDFSRKRGLDDEETADFRAEKKRKQEEEDRKKKLSESRGVRDLKKVNVSGMKKMSDFFGKKPVAKAKG</sequence>
<evidence type="ECO:0000256" key="4">
    <source>
        <dbReference type="ARBA" id="ARBA00024778"/>
    </source>
</evidence>
<dbReference type="EMBL" id="MU404358">
    <property type="protein sequence ID" value="KAI1610515.1"/>
    <property type="molecule type" value="Genomic_DNA"/>
</dbReference>
<comment type="function">
    <text evidence="4">Non catalytic subunit of RNase H2, an endonuclease that specifically degrades the RNA of RNA:DNA hybrids. Participates in DNA replication, possibly by mediating the removal of lagging-strand Okazaki fragment RNA primers during DNA replication. Mediates the excision of single ribonucleotides from DNA:RNA duplexes.</text>
</comment>
<dbReference type="InterPro" id="IPR019024">
    <property type="entry name" value="RNase_H2_suB_wHTH"/>
</dbReference>
<evidence type="ECO:0000256" key="3">
    <source>
        <dbReference type="ARBA" id="ARBA00023242"/>
    </source>
</evidence>
<keyword evidence="10" id="KW-1185">Reference proteome</keyword>
<dbReference type="GO" id="GO:0032299">
    <property type="term" value="C:ribonuclease H2 complex"/>
    <property type="evidence" value="ECO:0007669"/>
    <property type="project" value="InterPro"/>
</dbReference>
<evidence type="ECO:0000256" key="1">
    <source>
        <dbReference type="ARBA" id="ARBA00004123"/>
    </source>
</evidence>
<evidence type="ECO:0000313" key="9">
    <source>
        <dbReference type="EMBL" id="KAI1610515.1"/>
    </source>
</evidence>